<gene>
    <name evidence="2" type="ORF">A2U01_0001302</name>
</gene>
<dbReference type="InterPro" id="IPR013103">
    <property type="entry name" value="RVT_2"/>
</dbReference>
<feature type="domain" description="Reverse transcriptase Ty1/copia-type" evidence="1">
    <location>
        <begin position="33"/>
        <end position="90"/>
    </location>
</feature>
<dbReference type="EMBL" id="LXQA010001165">
    <property type="protein sequence ID" value="MCH80532.1"/>
    <property type="molecule type" value="Genomic_DNA"/>
</dbReference>
<organism evidence="2 3">
    <name type="scientific">Trifolium medium</name>
    <dbReference type="NCBI Taxonomy" id="97028"/>
    <lineage>
        <taxon>Eukaryota</taxon>
        <taxon>Viridiplantae</taxon>
        <taxon>Streptophyta</taxon>
        <taxon>Embryophyta</taxon>
        <taxon>Tracheophyta</taxon>
        <taxon>Spermatophyta</taxon>
        <taxon>Magnoliopsida</taxon>
        <taxon>eudicotyledons</taxon>
        <taxon>Gunneridae</taxon>
        <taxon>Pentapetalae</taxon>
        <taxon>rosids</taxon>
        <taxon>fabids</taxon>
        <taxon>Fabales</taxon>
        <taxon>Fabaceae</taxon>
        <taxon>Papilionoideae</taxon>
        <taxon>50 kb inversion clade</taxon>
        <taxon>NPAAA clade</taxon>
        <taxon>Hologalegina</taxon>
        <taxon>IRL clade</taxon>
        <taxon>Trifolieae</taxon>
        <taxon>Trifolium</taxon>
    </lineage>
</organism>
<sequence length="207" mass="24128">MKIMLHNDEAAKLEVWRNAMDQEMESIERNNTLLDVKSAFFYGELVEDVYVKQPLGYHKEENDKVYKLKKALYGLRQTSRAWYSKIKSYFGNKLTRDENGKVVDATKYKQIVGCLMYLLATRPDLAFFVCLIAKYMERSTEMHLASTKRVLRYLNGTMSLEILYKKATMDPQGWSDFDYVGDLDDRKSTSDYVFMFGSSGISWSSKK</sequence>
<reference evidence="2 3" key="1">
    <citation type="journal article" date="2018" name="Front. Plant Sci.">
        <title>Red Clover (Trifolium pratense) and Zigzag Clover (T. medium) - A Picture of Genomic Similarities and Differences.</title>
        <authorList>
            <person name="Dluhosova J."/>
            <person name="Istvanek J."/>
            <person name="Nedelnik J."/>
            <person name="Repkova J."/>
        </authorList>
    </citation>
    <scope>NUCLEOTIDE SEQUENCE [LARGE SCALE GENOMIC DNA]</scope>
    <source>
        <strain evidence="3">cv. 10/8</strain>
        <tissue evidence="2">Leaf</tissue>
    </source>
</reference>
<name>A0A392LZR7_9FABA</name>
<evidence type="ECO:0000313" key="2">
    <source>
        <dbReference type="EMBL" id="MCH80532.1"/>
    </source>
</evidence>
<dbReference type="PANTHER" id="PTHR11439">
    <property type="entry name" value="GAG-POL-RELATED RETROTRANSPOSON"/>
    <property type="match status" value="1"/>
</dbReference>
<dbReference type="PANTHER" id="PTHR11439:SF517">
    <property type="entry name" value="CYSTEINE-RICH RLK (RECEPTOR-LIKE PROTEIN KINASE) 8"/>
    <property type="match status" value="1"/>
</dbReference>
<keyword evidence="3" id="KW-1185">Reference proteome</keyword>
<accession>A0A392LZR7</accession>
<dbReference type="Proteomes" id="UP000265520">
    <property type="component" value="Unassembled WGS sequence"/>
</dbReference>
<proteinExistence type="predicted"/>
<dbReference type="InterPro" id="IPR043502">
    <property type="entry name" value="DNA/RNA_pol_sf"/>
</dbReference>
<dbReference type="SUPFAM" id="SSF56672">
    <property type="entry name" value="DNA/RNA polymerases"/>
    <property type="match status" value="1"/>
</dbReference>
<dbReference type="Pfam" id="PF07727">
    <property type="entry name" value="RVT_2"/>
    <property type="match status" value="1"/>
</dbReference>
<evidence type="ECO:0000259" key="1">
    <source>
        <dbReference type="Pfam" id="PF07727"/>
    </source>
</evidence>
<protein>
    <recommendedName>
        <fullName evidence="1">Reverse transcriptase Ty1/copia-type domain-containing protein</fullName>
    </recommendedName>
</protein>
<evidence type="ECO:0000313" key="3">
    <source>
        <dbReference type="Proteomes" id="UP000265520"/>
    </source>
</evidence>
<dbReference type="AlphaFoldDB" id="A0A392LZR7"/>
<comment type="caution">
    <text evidence="2">The sequence shown here is derived from an EMBL/GenBank/DDBJ whole genome shotgun (WGS) entry which is preliminary data.</text>
</comment>